<keyword evidence="2" id="KW-1185">Reference proteome</keyword>
<dbReference type="STRING" id="1561998.A0A1I7UNI2"/>
<organism evidence="2 3">
    <name type="scientific">Caenorhabditis tropicalis</name>
    <dbReference type="NCBI Taxonomy" id="1561998"/>
    <lineage>
        <taxon>Eukaryota</taxon>
        <taxon>Metazoa</taxon>
        <taxon>Ecdysozoa</taxon>
        <taxon>Nematoda</taxon>
        <taxon>Chromadorea</taxon>
        <taxon>Rhabditida</taxon>
        <taxon>Rhabditina</taxon>
        <taxon>Rhabditomorpha</taxon>
        <taxon>Rhabditoidea</taxon>
        <taxon>Rhabditidae</taxon>
        <taxon>Peloderinae</taxon>
        <taxon>Caenorhabditis</taxon>
    </lineage>
</organism>
<dbReference type="Proteomes" id="UP000095282">
    <property type="component" value="Unplaced"/>
</dbReference>
<accession>A0A1I7UNI2</accession>
<feature type="chain" id="PRO_5009309157" evidence="1">
    <location>
        <begin position="19"/>
        <end position="158"/>
    </location>
</feature>
<dbReference type="WBParaSite" id="Csp11.Scaffold630.g17753.t1">
    <property type="protein sequence ID" value="Csp11.Scaffold630.g17753.t1"/>
    <property type="gene ID" value="Csp11.Scaffold630.g17753"/>
</dbReference>
<evidence type="ECO:0000256" key="1">
    <source>
        <dbReference type="SAM" id="SignalP"/>
    </source>
</evidence>
<name>A0A1I7UNI2_9PELO</name>
<feature type="signal peptide" evidence="1">
    <location>
        <begin position="1"/>
        <end position="18"/>
    </location>
</feature>
<sequence length="158" mass="18270">MRLLVFIVALFSIGLALTDKYDHFQFDITLFCNERDRKEYNLVIEWRESDTLPGKEQISRSKYFNASTGNFSFTMDGAMDGDEIGSAGYRPVAYITHDCERELQEVELALYVDTLCDIGRSCHYRIIEDITNRKGTDYITAKALKLDDWTPFPDFHPS</sequence>
<dbReference type="eggNOG" id="ENOG502R8HZ">
    <property type="taxonomic scope" value="Eukaryota"/>
</dbReference>
<keyword evidence="1" id="KW-0732">Signal</keyword>
<evidence type="ECO:0000313" key="3">
    <source>
        <dbReference type="WBParaSite" id="Csp11.Scaffold630.g17753.t1"/>
    </source>
</evidence>
<reference evidence="3" key="1">
    <citation type="submission" date="2016-11" db="UniProtKB">
        <authorList>
            <consortium name="WormBaseParasite"/>
        </authorList>
    </citation>
    <scope>IDENTIFICATION</scope>
</reference>
<protein>
    <submittedName>
        <fullName evidence="3">Uncharacterized protein</fullName>
    </submittedName>
</protein>
<proteinExistence type="predicted"/>
<dbReference type="AlphaFoldDB" id="A0A1I7UNI2"/>
<evidence type="ECO:0000313" key="2">
    <source>
        <dbReference type="Proteomes" id="UP000095282"/>
    </source>
</evidence>